<dbReference type="AlphaFoldDB" id="A0A8J3U9F1"/>
<evidence type="ECO:0000256" key="6">
    <source>
        <dbReference type="SAM" id="SignalP"/>
    </source>
</evidence>
<evidence type="ECO:0000256" key="3">
    <source>
        <dbReference type="ARBA" id="ARBA00022989"/>
    </source>
</evidence>
<reference evidence="7 8" key="1">
    <citation type="submission" date="2021-01" db="EMBL/GenBank/DDBJ databases">
        <title>Whole genome shotgun sequence of Planotetraspora phitsanulokensis NBRC 104273.</title>
        <authorList>
            <person name="Komaki H."/>
            <person name="Tamura T."/>
        </authorList>
    </citation>
    <scope>NUCLEOTIDE SEQUENCE [LARGE SCALE GENOMIC DNA]</scope>
    <source>
        <strain evidence="7 8">NBRC 104273</strain>
    </source>
</reference>
<comment type="caution">
    <text evidence="7">The sequence shown here is derived from an EMBL/GenBank/DDBJ whole genome shotgun (WGS) entry which is preliminary data.</text>
</comment>
<dbReference type="PANTHER" id="PTHR30168:SF0">
    <property type="entry name" value="INNER MEMBRANE PROTEIN"/>
    <property type="match status" value="1"/>
</dbReference>
<keyword evidence="6" id="KW-0732">Signal</keyword>
<dbReference type="Pfam" id="PF04228">
    <property type="entry name" value="Zn_peptidase"/>
    <property type="match status" value="1"/>
</dbReference>
<gene>
    <name evidence="7" type="ORF">Pph01_60510</name>
</gene>
<evidence type="ECO:0000256" key="4">
    <source>
        <dbReference type="ARBA" id="ARBA00023136"/>
    </source>
</evidence>
<feature type="region of interest" description="Disordered" evidence="5">
    <location>
        <begin position="29"/>
        <end position="55"/>
    </location>
</feature>
<evidence type="ECO:0000256" key="5">
    <source>
        <dbReference type="SAM" id="MobiDB-lite"/>
    </source>
</evidence>
<dbReference type="GO" id="GO:0016020">
    <property type="term" value="C:membrane"/>
    <property type="evidence" value="ECO:0007669"/>
    <property type="project" value="UniProtKB-SubCell"/>
</dbReference>
<evidence type="ECO:0000313" key="7">
    <source>
        <dbReference type="EMBL" id="GII41048.1"/>
    </source>
</evidence>
<keyword evidence="7" id="KW-0482">Metalloprotease</keyword>
<dbReference type="InterPro" id="IPR007343">
    <property type="entry name" value="Uncharacterised_pept_Zn_put"/>
</dbReference>
<evidence type="ECO:0000256" key="1">
    <source>
        <dbReference type="ARBA" id="ARBA00004167"/>
    </source>
</evidence>
<evidence type="ECO:0000256" key="2">
    <source>
        <dbReference type="ARBA" id="ARBA00022692"/>
    </source>
</evidence>
<keyword evidence="4" id="KW-0472">Membrane</keyword>
<name>A0A8J3U9F1_9ACTN</name>
<dbReference type="EMBL" id="BOOP01000030">
    <property type="protein sequence ID" value="GII41048.1"/>
    <property type="molecule type" value="Genomic_DNA"/>
</dbReference>
<accession>A0A8J3U9F1</accession>
<keyword evidence="8" id="KW-1185">Reference proteome</keyword>
<comment type="subcellular location">
    <subcellularLocation>
        <location evidence="1">Membrane</location>
        <topology evidence="1">Single-pass membrane protein</topology>
    </subcellularLocation>
</comment>
<sequence length="289" mass="31752">MRRLSRPLIICVLLLTACSPAAPSPTPIPLSGARKGAAPAATPSPSASPSPAPTQLLTVPLGHPAVVDSPLYAAPRVKASCDIPAITSGSRPSMNKYMAAVSTCLDRIWAGSFKEARIYFTPPKRKFVQRRVRDPACGMMPAKGADGTYCGATTTYYVLVPKYSLRPWAATWISEVIAHEYGHHVQYWTNMLAYEEAAADVADKRSAADLLSRRLELQAECFAGVAVSAMRRQMPPWQEYRDLYWGTLDGAWIRDHGRLSTQLKWLEKGYRSGRPGACDTWSVPKREVT</sequence>
<feature type="chain" id="PRO_5038546867" evidence="6">
    <location>
        <begin position="22"/>
        <end position="289"/>
    </location>
</feature>
<keyword evidence="7" id="KW-0645">Protease</keyword>
<dbReference type="PANTHER" id="PTHR30168">
    <property type="entry name" value="PUTATIVE MEMBRANE PROTEIN YPFJ"/>
    <property type="match status" value="1"/>
</dbReference>
<organism evidence="7 8">
    <name type="scientific">Planotetraspora phitsanulokensis</name>
    <dbReference type="NCBI Taxonomy" id="575192"/>
    <lineage>
        <taxon>Bacteria</taxon>
        <taxon>Bacillati</taxon>
        <taxon>Actinomycetota</taxon>
        <taxon>Actinomycetes</taxon>
        <taxon>Streptosporangiales</taxon>
        <taxon>Streptosporangiaceae</taxon>
        <taxon>Planotetraspora</taxon>
    </lineage>
</organism>
<feature type="signal peptide" evidence="6">
    <location>
        <begin position="1"/>
        <end position="21"/>
    </location>
</feature>
<dbReference type="RefSeq" id="WP_345484023.1">
    <property type="nucleotide sequence ID" value="NZ_BAABHI010000013.1"/>
</dbReference>
<keyword evidence="2" id="KW-0812">Transmembrane</keyword>
<dbReference type="Proteomes" id="UP000622547">
    <property type="component" value="Unassembled WGS sequence"/>
</dbReference>
<protein>
    <submittedName>
        <fullName evidence="7">Metalloprotease</fullName>
    </submittedName>
</protein>
<dbReference type="GO" id="GO:0008237">
    <property type="term" value="F:metallopeptidase activity"/>
    <property type="evidence" value="ECO:0007669"/>
    <property type="project" value="UniProtKB-KW"/>
</dbReference>
<keyword evidence="7" id="KW-0378">Hydrolase</keyword>
<keyword evidence="3" id="KW-1133">Transmembrane helix</keyword>
<dbReference type="PROSITE" id="PS51257">
    <property type="entry name" value="PROKAR_LIPOPROTEIN"/>
    <property type="match status" value="1"/>
</dbReference>
<proteinExistence type="predicted"/>
<evidence type="ECO:0000313" key="8">
    <source>
        <dbReference type="Proteomes" id="UP000622547"/>
    </source>
</evidence>